<dbReference type="CDD" id="cd00805">
    <property type="entry name" value="TyrRS_core"/>
    <property type="match status" value="1"/>
</dbReference>
<keyword evidence="6 10" id="KW-0030">Aminoacyl-tRNA synthetase</keyword>
<gene>
    <name evidence="11" type="ORF">GSTUAT00000201001</name>
</gene>
<evidence type="ECO:0000256" key="2">
    <source>
        <dbReference type="ARBA" id="ARBA00022598"/>
    </source>
</evidence>
<dbReference type="InterPro" id="IPR002307">
    <property type="entry name" value="Tyr-tRNA-ligase"/>
</dbReference>
<dbReference type="InterPro" id="IPR002305">
    <property type="entry name" value="aa-tRNA-synth_Ic"/>
</dbReference>
<keyword evidence="12" id="KW-1185">Reference proteome</keyword>
<comment type="similarity">
    <text evidence="10">Belongs to the class-I aminoacyl-tRNA synthetase family.</text>
</comment>
<keyword evidence="9" id="KW-0694">RNA-binding</keyword>
<evidence type="ECO:0000313" key="11">
    <source>
        <dbReference type="EMBL" id="CUS15708.1"/>
    </source>
</evidence>
<dbReference type="EC" id="6.1.1.1" evidence="1 10"/>
<evidence type="ECO:0000256" key="4">
    <source>
        <dbReference type="ARBA" id="ARBA00022840"/>
    </source>
</evidence>
<dbReference type="InterPro" id="IPR024088">
    <property type="entry name" value="Tyr-tRNA-ligase_bac-type"/>
</dbReference>
<dbReference type="AlphaFoldDB" id="A0A292Q9T3"/>
<dbReference type="NCBIfam" id="TIGR00234">
    <property type="entry name" value="tyrS"/>
    <property type="match status" value="1"/>
</dbReference>
<dbReference type="Proteomes" id="UP001412239">
    <property type="component" value="Unassembled WGS sequence"/>
</dbReference>
<dbReference type="Gene3D" id="1.10.240.10">
    <property type="entry name" value="Tyrosyl-Transfer RNA Synthetase"/>
    <property type="match status" value="1"/>
</dbReference>
<dbReference type="GO" id="GO:0005524">
    <property type="term" value="F:ATP binding"/>
    <property type="evidence" value="ECO:0007669"/>
    <property type="project" value="UniProtKB-KW"/>
</dbReference>
<protein>
    <recommendedName>
        <fullName evidence="1 10">Tyrosine--tRNA ligase</fullName>
        <ecNumber evidence="1 10">6.1.1.1</ecNumber>
    </recommendedName>
    <alternativeName>
        <fullName evidence="7 10">Tyrosyl-tRNA synthetase</fullName>
    </alternativeName>
</protein>
<dbReference type="GO" id="GO:0005829">
    <property type="term" value="C:cytosol"/>
    <property type="evidence" value="ECO:0007669"/>
    <property type="project" value="TreeGrafter"/>
</dbReference>
<keyword evidence="2 10" id="KW-0436">Ligase</keyword>
<keyword evidence="4 10" id="KW-0067">ATP-binding</keyword>
<dbReference type="SUPFAM" id="SSF55174">
    <property type="entry name" value="Alpha-L RNA-binding motif"/>
    <property type="match status" value="1"/>
</dbReference>
<dbReference type="GO" id="GO:0003723">
    <property type="term" value="F:RNA binding"/>
    <property type="evidence" value="ECO:0007669"/>
    <property type="project" value="UniProtKB-KW"/>
</dbReference>
<dbReference type="FunFam" id="1.10.240.10:FF:000001">
    <property type="entry name" value="Tyrosine--tRNA ligase"/>
    <property type="match status" value="1"/>
</dbReference>
<dbReference type="InterPro" id="IPR036986">
    <property type="entry name" value="S4_RNA-bd_sf"/>
</dbReference>
<dbReference type="Gene3D" id="3.40.50.620">
    <property type="entry name" value="HUPs"/>
    <property type="match status" value="1"/>
</dbReference>
<keyword evidence="5 10" id="KW-0648">Protein biosynthesis</keyword>
<dbReference type="PROSITE" id="PS50889">
    <property type="entry name" value="S4"/>
    <property type="match status" value="1"/>
</dbReference>
<organism evidence="11 12">
    <name type="scientific">Tuber aestivum</name>
    <name type="common">summer truffle</name>
    <dbReference type="NCBI Taxonomy" id="59557"/>
    <lineage>
        <taxon>Eukaryota</taxon>
        <taxon>Fungi</taxon>
        <taxon>Dikarya</taxon>
        <taxon>Ascomycota</taxon>
        <taxon>Pezizomycotina</taxon>
        <taxon>Pezizomycetes</taxon>
        <taxon>Pezizales</taxon>
        <taxon>Tuberaceae</taxon>
        <taxon>Tuber</taxon>
    </lineage>
</organism>
<dbReference type="PANTHER" id="PTHR11766:SF0">
    <property type="entry name" value="TYROSINE--TRNA LIGASE, MITOCHONDRIAL"/>
    <property type="match status" value="1"/>
</dbReference>
<evidence type="ECO:0000256" key="7">
    <source>
        <dbReference type="ARBA" id="ARBA00033323"/>
    </source>
</evidence>
<evidence type="ECO:0000256" key="1">
    <source>
        <dbReference type="ARBA" id="ARBA00013160"/>
    </source>
</evidence>
<dbReference type="Gene3D" id="3.10.290.10">
    <property type="entry name" value="RNA-binding S4 domain"/>
    <property type="match status" value="1"/>
</dbReference>
<dbReference type="GO" id="GO:0005739">
    <property type="term" value="C:mitochondrion"/>
    <property type="evidence" value="ECO:0007669"/>
    <property type="project" value="TreeGrafter"/>
</dbReference>
<evidence type="ECO:0000313" key="12">
    <source>
        <dbReference type="Proteomes" id="UP001412239"/>
    </source>
</evidence>
<proteinExistence type="inferred from homology"/>
<dbReference type="PANTHER" id="PTHR11766">
    <property type="entry name" value="TYROSYL-TRNA SYNTHETASE"/>
    <property type="match status" value="1"/>
</dbReference>
<dbReference type="Pfam" id="PF00579">
    <property type="entry name" value="tRNA-synt_1b"/>
    <property type="match status" value="1"/>
</dbReference>
<evidence type="ECO:0000256" key="3">
    <source>
        <dbReference type="ARBA" id="ARBA00022741"/>
    </source>
</evidence>
<dbReference type="GO" id="GO:0004831">
    <property type="term" value="F:tyrosine-tRNA ligase activity"/>
    <property type="evidence" value="ECO:0007669"/>
    <property type="project" value="UniProtKB-EC"/>
</dbReference>
<dbReference type="EMBL" id="LN890944">
    <property type="protein sequence ID" value="CUS15708.1"/>
    <property type="molecule type" value="Genomic_DNA"/>
</dbReference>
<keyword evidence="3 10" id="KW-0547">Nucleotide-binding</keyword>
<dbReference type="SUPFAM" id="SSF52374">
    <property type="entry name" value="Nucleotidylyl transferase"/>
    <property type="match status" value="1"/>
</dbReference>
<name>A0A292Q9T3_9PEZI</name>
<evidence type="ECO:0000256" key="8">
    <source>
        <dbReference type="ARBA" id="ARBA00048248"/>
    </source>
</evidence>
<dbReference type="GO" id="GO:0006437">
    <property type="term" value="P:tyrosyl-tRNA aminoacylation"/>
    <property type="evidence" value="ECO:0007669"/>
    <property type="project" value="InterPro"/>
</dbReference>
<sequence length="498" mass="54017">MVPLLSPRLSLRAWPGILLRAGARGKQLHPILPVSWGGGLPRLAHSSSSPLVETLRKRALVQKVTGLPGQLDNLVESGPIVAYAGVDATAPSLHVGHLLPLISLLHFYLHGHHVIALSVEVGKSTASVGDPSGRVAERDSIASRRLGEWFDSLWAQIEKFFERGREYAVSKGYREANFGKMEMKTNAEWLDGLGLVEFLAAVGPHIRVNNMLARDSVKGRMSSGTGINFAEFTYQLLQAYDFWHLHRTANCRLQIGGSDQFGNITAGIDLISRYQPGSTSESSSTHKEAYGLTAPLLTTESGEKIGKSAGNAIWLDGDRTTPFELYQFFVTLPDTHVQKYLQMFTLLPLSEISTVMDSHATNPESRAARTLLAKEVVTLIHGVGKASEAEFVTKLLFPVGGEAAFSAADIISVWGDRVIRVPRAEVIGEMIAKLSRRAGAVKSKSAAQNIIRSGGMYVGLKNEKVSDPAAVVEEGWLVDGEVLLLRVGKGKFTVVHAV</sequence>
<evidence type="ECO:0000256" key="10">
    <source>
        <dbReference type="RuleBase" id="RU361234"/>
    </source>
</evidence>
<accession>A0A292Q9T3</accession>
<evidence type="ECO:0000256" key="5">
    <source>
        <dbReference type="ARBA" id="ARBA00022917"/>
    </source>
</evidence>
<dbReference type="PRINTS" id="PR01040">
    <property type="entry name" value="TRNASYNTHTYR"/>
</dbReference>
<comment type="catalytic activity">
    <reaction evidence="8 10">
        <text>tRNA(Tyr) + L-tyrosine + ATP = L-tyrosyl-tRNA(Tyr) + AMP + diphosphate + H(+)</text>
        <dbReference type="Rhea" id="RHEA:10220"/>
        <dbReference type="Rhea" id="RHEA-COMP:9706"/>
        <dbReference type="Rhea" id="RHEA-COMP:9707"/>
        <dbReference type="ChEBI" id="CHEBI:15378"/>
        <dbReference type="ChEBI" id="CHEBI:30616"/>
        <dbReference type="ChEBI" id="CHEBI:33019"/>
        <dbReference type="ChEBI" id="CHEBI:58315"/>
        <dbReference type="ChEBI" id="CHEBI:78442"/>
        <dbReference type="ChEBI" id="CHEBI:78536"/>
        <dbReference type="ChEBI" id="CHEBI:456215"/>
        <dbReference type="EC" id="6.1.1.1"/>
    </reaction>
</comment>
<reference evidence="11" key="1">
    <citation type="submission" date="2015-10" db="EMBL/GenBank/DDBJ databases">
        <authorList>
            <person name="Regsiter A."/>
            <person name="william w."/>
        </authorList>
    </citation>
    <scope>NUCLEOTIDE SEQUENCE</scope>
    <source>
        <strain evidence="11">Montdore</strain>
    </source>
</reference>
<evidence type="ECO:0000256" key="6">
    <source>
        <dbReference type="ARBA" id="ARBA00023146"/>
    </source>
</evidence>
<dbReference type="InterPro" id="IPR014729">
    <property type="entry name" value="Rossmann-like_a/b/a_fold"/>
</dbReference>
<evidence type="ECO:0000256" key="9">
    <source>
        <dbReference type="PROSITE-ProRule" id="PRU00182"/>
    </source>
</evidence>